<evidence type="ECO:0000313" key="8">
    <source>
        <dbReference type="Proteomes" id="UP000188268"/>
    </source>
</evidence>
<protein>
    <submittedName>
        <fullName evidence="7">Translation initiation factor 3</fullName>
    </submittedName>
</protein>
<dbReference type="PANTHER" id="PTHR10938">
    <property type="entry name" value="TRANSLATION INITIATION FACTOR IF-3"/>
    <property type="match status" value="1"/>
</dbReference>
<evidence type="ECO:0000256" key="1">
    <source>
        <dbReference type="ARBA" id="ARBA00005439"/>
    </source>
</evidence>
<proteinExistence type="inferred from homology"/>
<dbReference type="Pfam" id="PF05198">
    <property type="entry name" value="IF3_N"/>
    <property type="match status" value="1"/>
</dbReference>
<dbReference type="OrthoDB" id="21573at2759"/>
<dbReference type="GO" id="GO:0005737">
    <property type="term" value="C:cytoplasm"/>
    <property type="evidence" value="ECO:0007669"/>
    <property type="project" value="UniProtKB-ARBA"/>
</dbReference>
<feature type="compositionally biased region" description="Polar residues" evidence="4">
    <location>
        <begin position="334"/>
        <end position="369"/>
    </location>
</feature>
<evidence type="ECO:0000259" key="6">
    <source>
        <dbReference type="Pfam" id="PF05198"/>
    </source>
</evidence>
<comment type="caution">
    <text evidence="7">The sequence shown here is derived from an EMBL/GenBank/DDBJ whole genome shotgun (WGS) entry which is preliminary data.</text>
</comment>
<name>A0A1R3HVZ1_COCAP</name>
<evidence type="ECO:0000256" key="4">
    <source>
        <dbReference type="SAM" id="MobiDB-lite"/>
    </source>
</evidence>
<accession>A0A1R3HVZ1</accession>
<dbReference type="STRING" id="210143.A0A1R3HVZ1"/>
<keyword evidence="3" id="KW-0648">Protein biosynthesis</keyword>
<keyword evidence="8" id="KW-1185">Reference proteome</keyword>
<feature type="compositionally biased region" description="Basic and acidic residues" evidence="4">
    <location>
        <begin position="296"/>
        <end position="305"/>
    </location>
</feature>
<feature type="domain" description="Translation initiation factor 3 C-terminal" evidence="5">
    <location>
        <begin position="148"/>
        <end position="226"/>
    </location>
</feature>
<dbReference type="GO" id="GO:0043022">
    <property type="term" value="F:ribosome binding"/>
    <property type="evidence" value="ECO:0007669"/>
    <property type="project" value="TreeGrafter"/>
</dbReference>
<dbReference type="SUPFAM" id="SSF54364">
    <property type="entry name" value="Translation initiation factor IF3, N-terminal domain"/>
    <property type="match status" value="1"/>
</dbReference>
<dbReference type="InterPro" id="IPR001288">
    <property type="entry name" value="Translation_initiation_fac_3"/>
</dbReference>
<feature type="compositionally biased region" description="Low complexity" evidence="4">
    <location>
        <begin position="418"/>
        <end position="433"/>
    </location>
</feature>
<keyword evidence="2 7" id="KW-0396">Initiation factor</keyword>
<dbReference type="AlphaFoldDB" id="A0A1R3HVZ1"/>
<sequence length="528" mass="58877">MAFWRRINQSKLQFISNQCRRFYFGAPYASSLDQTRVCFYNKFVSSVDKKPSYFYNNVRFFAAPVQANKNIKEEVSKGGPRLNEQITASSVRLVIGEDHTIVSLHEAMRRAKELDLDLVEVDSYAKPPVCKVMDFYQAGETLKKDSPKEIRFSEKIEGKDLKQKAEAGIRLMERGYRVKFTATGKGKEDEEEDLGGLLSCLTELIKDVSVMETEPKVERKHAYVIVRHVKFGPARKAGGKSSKVVGDTKAEHPTGSGTDRQNPMVPRDNVIESVSESENEILPDEDDLPTSSPMHMQDKSVEGKKTARTISESGDEPRNQLPPRSMDHSGPRFSYQQQQPPQNMNAYQQQQPPQNMNAYQRQQPPQNMNAYHRQQPPQNMNAYQRQQPIQNMNAYQRRQPPQSMNGPSSVGETKQVGNDASLSRNSRANSNDLPKQQPSNSDVPGKPARSFGIFSIPNANLSGKQGINAADANGSNEGRNGASQNSPGSQFDGSQRLNPNGDVGAKDKFGIFSRGSSNTTPNRTPNSN</sequence>
<evidence type="ECO:0000256" key="3">
    <source>
        <dbReference type="ARBA" id="ARBA00022917"/>
    </source>
</evidence>
<dbReference type="Gene3D" id="3.30.110.10">
    <property type="entry name" value="Translation initiation factor 3 (IF-3), C-terminal domain"/>
    <property type="match status" value="1"/>
</dbReference>
<gene>
    <name evidence="7" type="ORF">CCACVL1_16623</name>
</gene>
<comment type="similarity">
    <text evidence="1">Belongs to the IF-3 family.</text>
</comment>
<dbReference type="Pfam" id="PF00707">
    <property type="entry name" value="IF3_C"/>
    <property type="match status" value="1"/>
</dbReference>
<dbReference type="Gene3D" id="3.10.20.80">
    <property type="entry name" value="Translation initiation factor 3 (IF-3), N-terminal domain"/>
    <property type="match status" value="1"/>
</dbReference>
<dbReference type="GO" id="GO:0032790">
    <property type="term" value="P:ribosome disassembly"/>
    <property type="evidence" value="ECO:0007669"/>
    <property type="project" value="TreeGrafter"/>
</dbReference>
<dbReference type="InterPro" id="IPR036788">
    <property type="entry name" value="T_IF-3_C_sf"/>
</dbReference>
<feature type="region of interest" description="Disordered" evidence="4">
    <location>
        <begin position="234"/>
        <end position="528"/>
    </location>
</feature>
<feature type="compositionally biased region" description="Polar residues" evidence="4">
    <location>
        <begin position="473"/>
        <end position="498"/>
    </location>
</feature>
<evidence type="ECO:0000313" key="7">
    <source>
        <dbReference type="EMBL" id="OMO74537.1"/>
    </source>
</evidence>
<feature type="domain" description="Translation initiation factor 3 N-terminal" evidence="6">
    <location>
        <begin position="82"/>
        <end position="136"/>
    </location>
</feature>
<dbReference type="SUPFAM" id="SSF55200">
    <property type="entry name" value="Translation initiation factor IF3, C-terminal domain"/>
    <property type="match status" value="1"/>
</dbReference>
<dbReference type="NCBIfam" id="TIGR00168">
    <property type="entry name" value="infC"/>
    <property type="match status" value="1"/>
</dbReference>
<dbReference type="InterPro" id="IPR036787">
    <property type="entry name" value="T_IF-3_N_sf"/>
</dbReference>
<dbReference type="OMA" id="QNMNAYQ"/>
<evidence type="ECO:0000256" key="2">
    <source>
        <dbReference type="ARBA" id="ARBA00022540"/>
    </source>
</evidence>
<evidence type="ECO:0000259" key="5">
    <source>
        <dbReference type="Pfam" id="PF00707"/>
    </source>
</evidence>
<dbReference type="Proteomes" id="UP000188268">
    <property type="component" value="Unassembled WGS sequence"/>
</dbReference>
<dbReference type="PANTHER" id="PTHR10938:SF4">
    <property type="entry name" value="TRANSLATION INITIATION FACTOR IF3-1, MITOCHONDRIAL"/>
    <property type="match status" value="1"/>
</dbReference>
<feature type="compositionally biased region" description="Polar residues" evidence="4">
    <location>
        <begin position="375"/>
        <end position="416"/>
    </location>
</feature>
<dbReference type="GO" id="GO:0003743">
    <property type="term" value="F:translation initiation factor activity"/>
    <property type="evidence" value="ECO:0007669"/>
    <property type="project" value="UniProtKB-KW"/>
</dbReference>
<dbReference type="InterPro" id="IPR019815">
    <property type="entry name" value="Translation_initiation_fac_3_C"/>
</dbReference>
<dbReference type="Gramene" id="OMO74537">
    <property type="protein sequence ID" value="OMO74537"/>
    <property type="gene ID" value="CCACVL1_16623"/>
</dbReference>
<feature type="compositionally biased region" description="Acidic residues" evidence="4">
    <location>
        <begin position="275"/>
        <end position="288"/>
    </location>
</feature>
<feature type="compositionally biased region" description="Low complexity" evidence="4">
    <location>
        <begin position="516"/>
        <end position="528"/>
    </location>
</feature>
<dbReference type="InterPro" id="IPR019814">
    <property type="entry name" value="Translation_initiation_fac_3_N"/>
</dbReference>
<organism evidence="7 8">
    <name type="scientific">Corchorus capsularis</name>
    <name type="common">Jute</name>
    <dbReference type="NCBI Taxonomy" id="210143"/>
    <lineage>
        <taxon>Eukaryota</taxon>
        <taxon>Viridiplantae</taxon>
        <taxon>Streptophyta</taxon>
        <taxon>Embryophyta</taxon>
        <taxon>Tracheophyta</taxon>
        <taxon>Spermatophyta</taxon>
        <taxon>Magnoliopsida</taxon>
        <taxon>eudicotyledons</taxon>
        <taxon>Gunneridae</taxon>
        <taxon>Pentapetalae</taxon>
        <taxon>rosids</taxon>
        <taxon>malvids</taxon>
        <taxon>Malvales</taxon>
        <taxon>Malvaceae</taxon>
        <taxon>Grewioideae</taxon>
        <taxon>Apeibeae</taxon>
        <taxon>Corchorus</taxon>
    </lineage>
</organism>
<dbReference type="EMBL" id="AWWV01011093">
    <property type="protein sequence ID" value="OMO74537.1"/>
    <property type="molecule type" value="Genomic_DNA"/>
</dbReference>
<reference evidence="7 8" key="1">
    <citation type="submission" date="2013-09" db="EMBL/GenBank/DDBJ databases">
        <title>Corchorus capsularis genome sequencing.</title>
        <authorList>
            <person name="Alam M."/>
            <person name="Haque M.S."/>
            <person name="Islam M.S."/>
            <person name="Emdad E.M."/>
            <person name="Islam M.M."/>
            <person name="Ahmed B."/>
            <person name="Halim A."/>
            <person name="Hossen Q.M.M."/>
            <person name="Hossain M.Z."/>
            <person name="Ahmed R."/>
            <person name="Khan M.M."/>
            <person name="Islam R."/>
            <person name="Rashid M.M."/>
            <person name="Khan S.A."/>
            <person name="Rahman M.S."/>
            <person name="Alam M."/>
        </authorList>
    </citation>
    <scope>NUCLEOTIDE SEQUENCE [LARGE SCALE GENOMIC DNA]</scope>
    <source>
        <strain evidence="8">cv. CVL-1</strain>
        <tissue evidence="7">Whole seedling</tissue>
    </source>
</reference>